<dbReference type="PANTHER" id="PTHR21599">
    <property type="entry name" value="GLYCERATE KINASE"/>
    <property type="match status" value="1"/>
</dbReference>
<dbReference type="EMBL" id="ANNX02000016">
    <property type="protein sequence ID" value="KYC43321.1"/>
    <property type="molecule type" value="Genomic_DNA"/>
</dbReference>
<dbReference type="NCBIfam" id="TIGR00045">
    <property type="entry name" value="glycerate kinase"/>
    <property type="match status" value="1"/>
</dbReference>
<dbReference type="Gene3D" id="3.90.1510.10">
    <property type="entry name" value="Glycerate kinase, domain 2"/>
    <property type="match status" value="1"/>
</dbReference>
<dbReference type="STRING" id="128403.WA1_14655"/>
<dbReference type="InterPro" id="IPR018193">
    <property type="entry name" value="Glyc_kinase_flavodox-like_fold"/>
</dbReference>
<dbReference type="AlphaFoldDB" id="A0A139XF72"/>
<evidence type="ECO:0000256" key="3">
    <source>
        <dbReference type="ARBA" id="ARBA00022777"/>
    </source>
</evidence>
<dbReference type="Gene3D" id="3.40.50.10350">
    <property type="entry name" value="Glycerate kinase, domain 1"/>
    <property type="match status" value="1"/>
</dbReference>
<evidence type="ECO:0000256" key="2">
    <source>
        <dbReference type="ARBA" id="ARBA00022679"/>
    </source>
</evidence>
<organism evidence="5 6">
    <name type="scientific">Scytonema hofmannii PCC 7110</name>
    <dbReference type="NCBI Taxonomy" id="128403"/>
    <lineage>
        <taxon>Bacteria</taxon>
        <taxon>Bacillati</taxon>
        <taxon>Cyanobacteriota</taxon>
        <taxon>Cyanophyceae</taxon>
        <taxon>Nostocales</taxon>
        <taxon>Scytonemataceae</taxon>
        <taxon>Scytonema</taxon>
    </lineage>
</organism>
<keyword evidence="3 4" id="KW-0418">Kinase</keyword>
<evidence type="ECO:0000313" key="6">
    <source>
        <dbReference type="Proteomes" id="UP000076925"/>
    </source>
</evidence>
<comment type="caution">
    <text evidence="5">The sequence shown here is derived from an EMBL/GenBank/DDBJ whole genome shotgun (WGS) entry which is preliminary data.</text>
</comment>
<dbReference type="InterPro" id="IPR004381">
    <property type="entry name" value="Glycerate_kinase"/>
</dbReference>
<proteinExistence type="inferred from homology"/>
<dbReference type="PANTHER" id="PTHR21599:SF0">
    <property type="entry name" value="GLYCERATE KINASE"/>
    <property type="match status" value="1"/>
</dbReference>
<dbReference type="PIRSF" id="PIRSF006078">
    <property type="entry name" value="GlxK"/>
    <property type="match status" value="1"/>
</dbReference>
<dbReference type="RefSeq" id="WP_017742490.1">
    <property type="nucleotide sequence ID" value="NZ_KQ976354.1"/>
</dbReference>
<dbReference type="OrthoDB" id="9774290at2"/>
<reference evidence="5 6" key="1">
    <citation type="journal article" date="2013" name="Genome Biol. Evol.">
        <title>Genomes of Stigonematalean cyanobacteria (subsection V) and the evolution of oxygenic photosynthesis from prokaryotes to plastids.</title>
        <authorList>
            <person name="Dagan T."/>
            <person name="Roettger M."/>
            <person name="Stucken K."/>
            <person name="Landan G."/>
            <person name="Koch R."/>
            <person name="Major P."/>
            <person name="Gould S.B."/>
            <person name="Goremykin V.V."/>
            <person name="Rippka R."/>
            <person name="Tandeau de Marsac N."/>
            <person name="Gugger M."/>
            <person name="Lockhart P.J."/>
            <person name="Allen J.F."/>
            <person name="Brune I."/>
            <person name="Maus I."/>
            <person name="Puhler A."/>
            <person name="Martin W.F."/>
        </authorList>
    </citation>
    <scope>NUCLEOTIDE SEQUENCE [LARGE SCALE GENOMIC DNA]</scope>
    <source>
        <strain evidence="5 6">PCC 7110</strain>
    </source>
</reference>
<keyword evidence="2 4" id="KW-0808">Transferase</keyword>
<sequence>MSNTVRTQNVHFVLAPDSLKGSLSAVTACAAMKLGIQRAMGKIPCQISAVPLADGGEGTVEALLLGTGGEERIETVSNPLGDPVPAKWGVLQNGQAIIEMAQASGLTLVPQSDRRPKEASSYGTGQLIKAALDVGCRNLLIGIGGSATTDGGAGALQALGVRLLDADGQNLPQGGFALHRLAKIDLTHLDARLQDTQITVLSDVDNPLCGANGAAYVYGPQKGATPSDVKELDAALSHFAQVAAATTGKDFKTAKGAGAAGGMGFGLITFLNARLKAGIDVVLEATQIAQKLETADLVLTAEGSIDVQTLHGKALSGVARAASAAKNGKGVPVIAFGGTVQLTSDELQKLGILVALPLPDAPLPLAECIQRAEELLANATERAIRLWLCDREAQAVPSLSHFI</sequence>
<keyword evidence="6" id="KW-1185">Reference proteome</keyword>
<evidence type="ECO:0000313" key="5">
    <source>
        <dbReference type="EMBL" id="KYC43321.1"/>
    </source>
</evidence>
<comment type="similarity">
    <text evidence="1 4">Belongs to the glycerate kinase type-1 family.</text>
</comment>
<evidence type="ECO:0000256" key="1">
    <source>
        <dbReference type="ARBA" id="ARBA00006284"/>
    </source>
</evidence>
<dbReference type="GO" id="GO:0031388">
    <property type="term" value="P:organic acid phosphorylation"/>
    <property type="evidence" value="ECO:0007669"/>
    <property type="project" value="UniProtKB-UniRule"/>
</dbReference>
<gene>
    <name evidence="5" type="ORF">WA1_14655</name>
</gene>
<evidence type="ECO:0000256" key="4">
    <source>
        <dbReference type="PIRNR" id="PIRNR006078"/>
    </source>
</evidence>
<name>A0A139XF72_9CYAN</name>
<dbReference type="InterPro" id="IPR036129">
    <property type="entry name" value="Glycerate_kinase_sf"/>
</dbReference>
<dbReference type="SUPFAM" id="SSF110738">
    <property type="entry name" value="Glycerate kinase I"/>
    <property type="match status" value="1"/>
</dbReference>
<accession>A0A139XF72</accession>
<dbReference type="Pfam" id="PF02595">
    <property type="entry name" value="Gly_kinase"/>
    <property type="match status" value="1"/>
</dbReference>
<dbReference type="Proteomes" id="UP000076925">
    <property type="component" value="Unassembled WGS sequence"/>
</dbReference>
<dbReference type="GO" id="GO:0008887">
    <property type="term" value="F:glycerate kinase activity"/>
    <property type="evidence" value="ECO:0007669"/>
    <property type="project" value="UniProtKB-UniRule"/>
</dbReference>
<protein>
    <submittedName>
        <fullName evidence="5">Glycerate kinase</fullName>
    </submittedName>
</protein>
<dbReference type="InterPro" id="IPR018197">
    <property type="entry name" value="Glycerate_kinase_RE-like"/>
</dbReference>